<evidence type="ECO:0000256" key="1">
    <source>
        <dbReference type="ARBA" id="ARBA00008784"/>
    </source>
</evidence>
<dbReference type="SUPFAM" id="SSF54593">
    <property type="entry name" value="Glyoxalase/Bleomycin resistance protein/Dihydroxybiphenyl dioxygenase"/>
    <property type="match status" value="1"/>
</dbReference>
<dbReference type="PATRIC" id="fig|1345697.3.peg.3634"/>
<dbReference type="InterPro" id="IPR051332">
    <property type="entry name" value="Fosfomycin_Res_Enzymes"/>
</dbReference>
<dbReference type="OrthoDB" id="317332at2"/>
<evidence type="ECO:0000256" key="3">
    <source>
        <dbReference type="ARBA" id="ARBA00022723"/>
    </source>
</evidence>
<dbReference type="InterPro" id="IPR029068">
    <property type="entry name" value="Glyas_Bleomycin-R_OHBP_Dase"/>
</dbReference>
<sequence>MTAEIAKFGHIALITPNLEKSVWFFRDIVGLEEVDRQGDTIFLRAWGDWEHHTLSLTPGNRARVDHIAWRTKRPEDVETFAEQLKAKGTEVQWIEPGEEKGQGKAIRFRLPNGYPFEIYYDVEKPKAPEGKKSRLKNNVYRPSYGIAPRRIDHVNVWTTNPSEIHQWLKDNMGFKMREYIRLNNGFVAGGWMSVTPLVHDIGVMVDPKGQPNRLHHFAYYLDNVTDILRAADILREHDITIEMGGPGRHGISQAFFLYVKDPGSGHRLELFSGGYLIFDPDWEPIEWQEHELQEGLIWYGPEMKPGGPMDDTTEC</sequence>
<evidence type="ECO:0000313" key="10">
    <source>
        <dbReference type="Proteomes" id="UP000015500"/>
    </source>
</evidence>
<dbReference type="CDD" id="cd09013">
    <property type="entry name" value="BphC-JF8_N_like"/>
    <property type="match status" value="1"/>
</dbReference>
<dbReference type="Gene3D" id="3.10.180.10">
    <property type="entry name" value="2,3-Dihydroxybiphenyl 1,2-Dioxygenase, domain 1"/>
    <property type="match status" value="2"/>
</dbReference>
<dbReference type="KEGG" id="gjf:M493_00030"/>
<keyword evidence="4" id="KW-0677">Repeat</keyword>
<accession>S5ZHZ4</accession>
<geneLocation type="plasmid" evidence="9 10">
    <name>pBt40</name>
</geneLocation>
<dbReference type="InterPro" id="IPR054560">
    <property type="entry name" value="XylE-like_N"/>
</dbReference>
<evidence type="ECO:0000256" key="4">
    <source>
        <dbReference type="ARBA" id="ARBA00022737"/>
    </source>
</evidence>
<keyword evidence="10" id="KW-1185">Reference proteome</keyword>
<comment type="similarity">
    <text evidence="1">Belongs to the extradiol ring-cleavage dioxygenase family.</text>
</comment>
<dbReference type="PANTHER" id="PTHR36113">
    <property type="entry name" value="LYASE, PUTATIVE-RELATED-RELATED"/>
    <property type="match status" value="1"/>
</dbReference>
<dbReference type="KEGG" id="ag:BAC23089"/>
<evidence type="ECO:0000313" key="9">
    <source>
        <dbReference type="EMBL" id="AGT33885.1"/>
    </source>
</evidence>
<comment type="subunit">
    <text evidence="2">Homotetramer.</text>
</comment>
<feature type="domain" description="VOC" evidence="8">
    <location>
        <begin position="150"/>
        <end position="273"/>
    </location>
</feature>
<keyword evidence="6" id="KW-0223">Dioxygenase</keyword>
<evidence type="ECO:0000256" key="6">
    <source>
        <dbReference type="ARBA" id="ARBA00022964"/>
    </source>
</evidence>
<evidence type="ECO:0000259" key="8">
    <source>
        <dbReference type="PROSITE" id="PS51819"/>
    </source>
</evidence>
<keyword evidence="7" id="KW-0560">Oxidoreductase</keyword>
<dbReference type="RefSeq" id="WP_020961664.1">
    <property type="nucleotide sequence ID" value="NC_022092.1"/>
</dbReference>
<dbReference type="Proteomes" id="UP000015500">
    <property type="component" value="Plasmid pBt40"/>
</dbReference>
<proteinExistence type="inferred from homology"/>
<dbReference type="InterPro" id="IPR037523">
    <property type="entry name" value="VOC_core"/>
</dbReference>
<dbReference type="Pfam" id="PF22247">
    <property type="entry name" value="Diox-like_N"/>
    <property type="match status" value="1"/>
</dbReference>
<organism evidence="9 10">
    <name type="scientific">Geobacillus genomosp. 3</name>
    <dbReference type="NCBI Taxonomy" id="1921421"/>
    <lineage>
        <taxon>Bacteria</taxon>
        <taxon>Bacillati</taxon>
        <taxon>Bacillota</taxon>
        <taxon>Bacilli</taxon>
        <taxon>Bacillales</taxon>
        <taxon>Anoxybacillaceae</taxon>
        <taxon>Geobacillus</taxon>
    </lineage>
</organism>
<keyword evidence="9" id="KW-0614">Plasmid</keyword>
<evidence type="ECO:0000256" key="2">
    <source>
        <dbReference type="ARBA" id="ARBA00011881"/>
    </source>
</evidence>
<name>S5ZHZ4_GEOG3</name>
<protein>
    <submittedName>
        <fullName evidence="9">2,3-dihydroxybiphenyl 1,2-dioxygenase</fullName>
    </submittedName>
</protein>
<dbReference type="PROSITE" id="PS51819">
    <property type="entry name" value="VOC"/>
    <property type="match status" value="2"/>
</dbReference>
<dbReference type="CDD" id="cd09014">
    <property type="entry name" value="BphC-JF8_C_like"/>
    <property type="match status" value="1"/>
</dbReference>
<evidence type="ECO:0000256" key="5">
    <source>
        <dbReference type="ARBA" id="ARBA00022797"/>
    </source>
</evidence>
<keyword evidence="5" id="KW-0058">Aromatic hydrocarbons catabolism</keyword>
<dbReference type="Pfam" id="PF00903">
    <property type="entry name" value="Glyoxalase"/>
    <property type="match status" value="1"/>
</dbReference>
<feature type="domain" description="VOC" evidence="8">
    <location>
        <begin position="7"/>
        <end position="121"/>
    </location>
</feature>
<evidence type="ECO:0000256" key="7">
    <source>
        <dbReference type="ARBA" id="ARBA00023002"/>
    </source>
</evidence>
<dbReference type="GO" id="GO:0051213">
    <property type="term" value="F:dioxygenase activity"/>
    <property type="evidence" value="ECO:0007669"/>
    <property type="project" value="UniProtKB-KW"/>
</dbReference>
<reference evidence="9 10" key="1">
    <citation type="journal article" date="2014" name="Genome Announc.">
        <title>Complete Genome Sequence of the Thermophilic Polychlorinated Biphenyl Degrader Geobacillus sp. Strain JF8 (NBRC 109937).</title>
        <authorList>
            <person name="Shintani M."/>
            <person name="Ohtsubo Y."/>
            <person name="Fukuda K."/>
            <person name="Hosoyama A."/>
            <person name="Ohji S."/>
            <person name="Yamazoe A."/>
            <person name="Fujita N."/>
            <person name="Nagata Y."/>
            <person name="Tsuda M."/>
            <person name="Hatta T."/>
            <person name="Kimbara K."/>
        </authorList>
    </citation>
    <scope>NUCLEOTIDE SEQUENCE [LARGE SCALE GENOMIC DNA]</scope>
    <source>
        <strain evidence="9 10">JF8</strain>
    </source>
</reference>
<dbReference type="AlphaFoldDB" id="S5ZHZ4"/>
<dbReference type="SMR" id="S5ZHZ4"/>
<dbReference type="HOGENOM" id="CLU_052361_3_0_9"/>
<dbReference type="InterPro" id="IPR004360">
    <property type="entry name" value="Glyas_Fos-R_dOase_dom"/>
</dbReference>
<gene>
    <name evidence="9" type="primary">bphC</name>
    <name evidence="9" type="ORF">M493_00030</name>
</gene>
<dbReference type="PANTHER" id="PTHR36113:SF6">
    <property type="entry name" value="FOSFOMYCIN RESISTANCE PROTEIN FOSX"/>
    <property type="match status" value="1"/>
</dbReference>
<dbReference type="GO" id="GO:0046872">
    <property type="term" value="F:metal ion binding"/>
    <property type="evidence" value="ECO:0007669"/>
    <property type="project" value="UniProtKB-KW"/>
</dbReference>
<keyword evidence="3" id="KW-0479">Metal-binding</keyword>
<dbReference type="EMBL" id="CP006255">
    <property type="protein sequence ID" value="AGT33885.1"/>
    <property type="molecule type" value="Genomic_DNA"/>
</dbReference>